<feature type="transmembrane region" description="Helical" evidence="11">
    <location>
        <begin position="1144"/>
        <end position="1169"/>
    </location>
</feature>
<feature type="transmembrane region" description="Helical" evidence="11">
    <location>
        <begin position="912"/>
        <end position="933"/>
    </location>
</feature>
<keyword evidence="7" id="KW-0067">ATP-binding</keyword>
<reference evidence="13 14" key="1">
    <citation type="submission" date="2019-07" db="EMBL/GenBank/DDBJ databases">
        <title>Genomics analysis of Aphanomyces spp. identifies a new class of oomycete effector associated with host adaptation.</title>
        <authorList>
            <person name="Gaulin E."/>
        </authorList>
    </citation>
    <scope>NUCLEOTIDE SEQUENCE [LARGE SCALE GENOMIC DNA]</scope>
    <source>
        <strain evidence="13 14">ATCC 201684</strain>
    </source>
</reference>
<evidence type="ECO:0000256" key="5">
    <source>
        <dbReference type="ARBA" id="ARBA00022737"/>
    </source>
</evidence>
<dbReference type="GO" id="GO:0016020">
    <property type="term" value="C:membrane"/>
    <property type="evidence" value="ECO:0007669"/>
    <property type="project" value="UniProtKB-SubCell"/>
</dbReference>
<protein>
    <recommendedName>
        <fullName evidence="12">ABC transporter domain-containing protein</fullName>
    </recommendedName>
</protein>
<dbReference type="Pfam" id="PF23321">
    <property type="entry name" value="R1_ABCA1"/>
    <property type="match status" value="1"/>
</dbReference>
<feature type="transmembrane region" description="Helical" evidence="11">
    <location>
        <begin position="164"/>
        <end position="184"/>
    </location>
</feature>
<keyword evidence="8 11" id="KW-1133">Transmembrane helix</keyword>
<feature type="region of interest" description="Disordered" evidence="10">
    <location>
        <begin position="1347"/>
        <end position="1371"/>
    </location>
</feature>
<dbReference type="PANTHER" id="PTHR19229">
    <property type="entry name" value="ATP-BINDING CASSETTE TRANSPORTER SUBFAMILY A ABCA"/>
    <property type="match status" value="1"/>
</dbReference>
<dbReference type="FunFam" id="3.40.50.300:FF:000335">
    <property type="entry name" value="ATP binding cassette subfamily A member 5"/>
    <property type="match status" value="1"/>
</dbReference>
<feature type="transmembrane region" description="Helical" evidence="11">
    <location>
        <begin position="101"/>
        <end position="121"/>
    </location>
</feature>
<feature type="transmembrane region" description="Helical" evidence="11">
    <location>
        <begin position="355"/>
        <end position="373"/>
    </location>
</feature>
<feature type="domain" description="ABC transporter" evidence="12">
    <location>
        <begin position="544"/>
        <end position="777"/>
    </location>
</feature>
<feature type="transmembrane region" description="Helical" evidence="11">
    <location>
        <begin position="291"/>
        <end position="313"/>
    </location>
</feature>
<dbReference type="Pfam" id="PF00005">
    <property type="entry name" value="ABC_tran"/>
    <property type="match status" value="2"/>
</dbReference>
<name>A0A6G0WHP9_9STRA</name>
<evidence type="ECO:0000256" key="7">
    <source>
        <dbReference type="ARBA" id="ARBA00022840"/>
    </source>
</evidence>
<comment type="subcellular location">
    <subcellularLocation>
        <location evidence="1">Membrane</location>
        <topology evidence="1">Multi-pass membrane protein</topology>
    </subcellularLocation>
</comment>
<evidence type="ECO:0000256" key="4">
    <source>
        <dbReference type="ARBA" id="ARBA00022692"/>
    </source>
</evidence>
<evidence type="ECO:0000313" key="13">
    <source>
        <dbReference type="EMBL" id="KAF0726714.1"/>
    </source>
</evidence>
<dbReference type="SMART" id="SM00382">
    <property type="entry name" value="AAA"/>
    <property type="match status" value="2"/>
</dbReference>
<evidence type="ECO:0000256" key="8">
    <source>
        <dbReference type="ARBA" id="ARBA00022989"/>
    </source>
</evidence>
<gene>
    <name evidence="13" type="ORF">Ae201684_015113</name>
</gene>
<evidence type="ECO:0000256" key="10">
    <source>
        <dbReference type="SAM" id="MobiDB-lite"/>
    </source>
</evidence>
<sequence length="1803" mass="198219">MSSYATTVSTQLETCFQSGLTRDPTYYSCVLQSGLFQTSSSTSTCQLQCQDITSPTSACCASYDKLVKCNATVSNAQCKAVLEDNLSKFMTCQASLPASTIGLIVLGCIILVVLITILILVNIGKRNTVQGVYNKWTIFLRSTRQLRILVWKNLILVKNHPVRLIVELLLPLLLASPLVVLANLDVMTGKDEETSTSSASLSTVNLTTTSVTTISSLVTSCTSALEATFTDGSLSDTMTSFYTSGQPVFGMFFLLSFLRIVPSVTSRMVIEKETRIAEGMRMMGMKEGPLLLSWFLTGMITYTPLAIAIAVELKIGNVFPMADLVTLFFFFWTFLLAIVSFSNLVAVFFNKSKTAAIASVLVWVAAYLPFYAVQDKSKQRKYFAALSAPTAFALGINYLVEDAQRGTGAYYVLASQDTPLSSLKVGAMAWLLVADSIIMLVLGWYFQQIVPQEYGVQKPWNFLFTRDYWWPRSSWTPTTEQISMLEESPVSILGQDDFFKAHSTPMRAHAGTSASEDDEHHENMSHVEPPSQMEKVKLRSGDCIQISGLRKVFPTEDGEKVAVHCLDLTMYAGQITALLGHNGAGKTTTISMLTGLYPPTSGTAYVFGKTITQDMDELRGSMGVCPQHDVLYDELTVEQHLQLYAALKNVAPSEVEDQVTHMINEVGLTEKRHVWSKKLSGGQKRKLSVAIALIGQSQVVFLDEPTSGMDPYSRRFTWNVLQQNRADRVMVLTTHFMDEADLLGDRIAIMSDGRLVCAGSSLFLKNLYGTGYNLTIVRGEHCDPTQVVRLVQRYVPSAGVLSMVGSELVVQLSSQSSGKFPALLEALDANLKSMHILEYGISVTTLEEVFLHIAHKKQPRQESEAMHAWRQSRVSRKPLPPQPQVMGDVSYGAQYVALLQKRFRCTKRDKKGWIFMIVIPVAFLIVLAVLPSINVASYLPAYKSGTTSDLENYATCNAIVGSSSANVLKCIYGTGNGQVSCTSAPCQSNSKGAYGVGCPASSSSINGCSDAKVESTTANTTYPFCASVTAFVGTHSDDCKNTWFSHCAITGLCNTSACCDAYNSVSPFAPCSSCVSNKWPCFRGSCLKKDDAKLQGVINTFLAALIIVIGFAFVPASAVVFIVKEKHPHQNAKYQQMACGTSVLAYWMSLWTHDVAFMLVPVAIAVGLLPLYASFRNDTESMLAALALLVTHVLSILPLSYLMSFRFTKHSSAQTAVLVVGLVSGALVSIFSFLCRLITFDLTSTLTLSQLDTMYLRWFYLIFPGYQLTDGLFQVGMRKYGNPYGGQDLASTSCPASKSCWTSSRSASCCTPNAFEFNIAGRSLIYGVAEVIILSLLVLYADRHKPLPQDSSRKGSGSRAAPEKIDDDVEKEAARVRRGTSDAIHLDRVHKQYGDEKVALQSLSLGIPRGECFGYLGINGAGKSTTMQILNGFLAPTSGYVRVAGIDVETDLRAARRNIGYCPQFDALHDTLTVEEELELYARLKGVPNIKSAVDDKIRQFNLAAFRKKRTQGLSGGNKRKVSTAIALMGNPPVLLLDEPSTGMDPAARRAMWDVLVDALAHKTSSILLTTHSMEECQALCSRIGILVSGRLTCIGTAQHLKQKFGRGFTLDIKLPSPSLEQLNSFPSMPTMVSATMMERMCVEHGYYERWNKIQHGHDSGWVMRHYLDQEDTRGGAPCDVWKHWWILEDMGAEAESFCQNEMAGATLMEHHGDHYRFHIPKTSGHTLQTLFGLLEGSKHVLPIEQYSLSDTTLEEIFNSMAAGQDEEREAVHGVHRHSLNATSLQAVQSYHRSNSMTREHHF</sequence>
<feature type="transmembrane region" description="Helical" evidence="11">
    <location>
        <begin position="427"/>
        <end position="446"/>
    </location>
</feature>
<evidence type="ECO:0000256" key="9">
    <source>
        <dbReference type="ARBA" id="ARBA00023136"/>
    </source>
</evidence>
<dbReference type="CDD" id="cd03263">
    <property type="entry name" value="ABC_subfamily_A"/>
    <property type="match status" value="2"/>
</dbReference>
<dbReference type="InterPro" id="IPR013525">
    <property type="entry name" value="ABC2_TM"/>
</dbReference>
<dbReference type="Gene3D" id="3.40.50.300">
    <property type="entry name" value="P-loop containing nucleotide triphosphate hydrolases"/>
    <property type="match status" value="2"/>
</dbReference>
<accession>A0A6G0WHP9</accession>
<dbReference type="VEuPathDB" id="FungiDB:AeMF1_012033"/>
<feature type="transmembrane region" description="Helical" evidence="11">
    <location>
        <begin position="1324"/>
        <end position="1341"/>
    </location>
</feature>
<dbReference type="FunFam" id="3.40.50.300:FF:000298">
    <property type="entry name" value="ATP-binding cassette sub-family A member 12"/>
    <property type="match status" value="1"/>
</dbReference>
<evidence type="ECO:0000259" key="12">
    <source>
        <dbReference type="PROSITE" id="PS50893"/>
    </source>
</evidence>
<feature type="transmembrane region" description="Helical" evidence="11">
    <location>
        <begin position="1254"/>
        <end position="1273"/>
    </location>
</feature>
<feature type="transmembrane region" description="Helical" evidence="11">
    <location>
        <begin position="248"/>
        <end position="270"/>
    </location>
</feature>
<feature type="transmembrane region" description="Helical" evidence="11">
    <location>
        <begin position="1215"/>
        <end position="1234"/>
    </location>
</feature>
<comment type="similarity">
    <text evidence="2">Belongs to the ABC transporter superfamily. ABCA family.</text>
</comment>
<dbReference type="InterPro" id="IPR027417">
    <property type="entry name" value="P-loop_NTPase"/>
</dbReference>
<dbReference type="GO" id="GO:0005319">
    <property type="term" value="F:lipid transporter activity"/>
    <property type="evidence" value="ECO:0007669"/>
    <property type="project" value="TreeGrafter"/>
</dbReference>
<dbReference type="SUPFAM" id="SSF52540">
    <property type="entry name" value="P-loop containing nucleoside triphosphate hydrolases"/>
    <property type="match status" value="2"/>
</dbReference>
<keyword evidence="5" id="KW-0677">Repeat</keyword>
<keyword evidence="14" id="KW-1185">Reference proteome</keyword>
<keyword evidence="3" id="KW-0813">Transport</keyword>
<dbReference type="PROSITE" id="PS50893">
    <property type="entry name" value="ABC_TRANSPORTER_2"/>
    <property type="match status" value="2"/>
</dbReference>
<dbReference type="InterPro" id="IPR056264">
    <property type="entry name" value="R2_ABCA1-4-like"/>
</dbReference>
<evidence type="ECO:0000256" key="6">
    <source>
        <dbReference type="ARBA" id="ARBA00022741"/>
    </source>
</evidence>
<dbReference type="GO" id="GO:0005524">
    <property type="term" value="F:ATP binding"/>
    <property type="evidence" value="ECO:0007669"/>
    <property type="project" value="UniProtKB-KW"/>
</dbReference>
<dbReference type="GO" id="GO:0016887">
    <property type="term" value="F:ATP hydrolysis activity"/>
    <property type="evidence" value="ECO:0007669"/>
    <property type="project" value="InterPro"/>
</dbReference>
<feature type="transmembrane region" description="Helical" evidence="11">
    <location>
        <begin position="325"/>
        <end position="348"/>
    </location>
</feature>
<organism evidence="13 14">
    <name type="scientific">Aphanomyces euteiches</name>
    <dbReference type="NCBI Taxonomy" id="100861"/>
    <lineage>
        <taxon>Eukaryota</taxon>
        <taxon>Sar</taxon>
        <taxon>Stramenopiles</taxon>
        <taxon>Oomycota</taxon>
        <taxon>Saprolegniomycetes</taxon>
        <taxon>Saprolegniales</taxon>
        <taxon>Verrucalvaceae</taxon>
        <taxon>Aphanomyces</taxon>
    </lineage>
</organism>
<keyword evidence="6" id="KW-0547">Nucleotide-binding</keyword>
<keyword evidence="4 11" id="KW-0812">Transmembrane</keyword>
<evidence type="ECO:0000313" key="14">
    <source>
        <dbReference type="Proteomes" id="UP000481153"/>
    </source>
</evidence>
<feature type="transmembrane region" description="Helical" evidence="11">
    <location>
        <begin position="1181"/>
        <end position="1203"/>
    </location>
</feature>
<evidence type="ECO:0000256" key="11">
    <source>
        <dbReference type="SAM" id="Phobius"/>
    </source>
</evidence>
<dbReference type="InterPro" id="IPR017871">
    <property type="entry name" value="ABC_transporter-like_CS"/>
</dbReference>
<dbReference type="Proteomes" id="UP000481153">
    <property type="component" value="Unassembled WGS sequence"/>
</dbReference>
<dbReference type="InterPro" id="IPR026082">
    <property type="entry name" value="ABCA"/>
</dbReference>
<dbReference type="InterPro" id="IPR003593">
    <property type="entry name" value="AAA+_ATPase"/>
</dbReference>
<dbReference type="EMBL" id="VJMJ01000210">
    <property type="protein sequence ID" value="KAF0726714.1"/>
    <property type="molecule type" value="Genomic_DNA"/>
</dbReference>
<dbReference type="Pfam" id="PF12698">
    <property type="entry name" value="ABC2_membrane_3"/>
    <property type="match status" value="2"/>
</dbReference>
<evidence type="ECO:0000256" key="2">
    <source>
        <dbReference type="ARBA" id="ARBA00008869"/>
    </source>
</evidence>
<feature type="transmembrane region" description="Helical" evidence="11">
    <location>
        <begin position="1101"/>
        <end position="1123"/>
    </location>
</feature>
<keyword evidence="9 11" id="KW-0472">Membrane</keyword>
<proteinExistence type="inferred from homology"/>
<dbReference type="PANTHER" id="PTHR19229:SF36">
    <property type="entry name" value="ATP-BINDING CASSETTE SUB-FAMILY A MEMBER 2"/>
    <property type="match status" value="1"/>
</dbReference>
<dbReference type="InterPro" id="IPR003439">
    <property type="entry name" value="ABC_transporter-like_ATP-bd"/>
</dbReference>
<evidence type="ECO:0000256" key="1">
    <source>
        <dbReference type="ARBA" id="ARBA00004141"/>
    </source>
</evidence>
<dbReference type="GO" id="GO:0140359">
    <property type="term" value="F:ABC-type transporter activity"/>
    <property type="evidence" value="ECO:0007669"/>
    <property type="project" value="InterPro"/>
</dbReference>
<comment type="caution">
    <text evidence="13">The sequence shown here is derived from an EMBL/GenBank/DDBJ whole genome shotgun (WGS) entry which is preliminary data.</text>
</comment>
<feature type="domain" description="ABC transporter" evidence="12">
    <location>
        <begin position="1384"/>
        <end position="1614"/>
    </location>
</feature>
<evidence type="ECO:0000256" key="3">
    <source>
        <dbReference type="ARBA" id="ARBA00022448"/>
    </source>
</evidence>
<dbReference type="PROSITE" id="PS00211">
    <property type="entry name" value="ABC_TRANSPORTER_1"/>
    <property type="match status" value="1"/>
</dbReference>
<feature type="region of interest" description="Disordered" evidence="10">
    <location>
        <begin position="509"/>
        <end position="532"/>
    </location>
</feature>